<name>A0A7G8TG29_9FIRM</name>
<reference evidence="4 5" key="1">
    <citation type="submission" date="2020-08" db="EMBL/GenBank/DDBJ databases">
        <title>The isolate Caproiciproducens sp. 7D4C2 produces n-caproate at mildly acidic conditions from hexoses: genome and rBOX comparison with related strains and chain-elongating bacteria.</title>
        <authorList>
            <person name="Esquivel-Elizondo S."/>
            <person name="Bagci C."/>
            <person name="Temovska M."/>
            <person name="Jeon B.S."/>
            <person name="Bessarab I."/>
            <person name="Williams R.B.H."/>
            <person name="Huson D.H."/>
            <person name="Angenent L.T."/>
        </authorList>
    </citation>
    <scope>NUCLEOTIDE SEQUENCE [LARGE SCALE GENOMIC DNA]</scope>
    <source>
        <strain evidence="4 5">7D4C2</strain>
    </source>
</reference>
<accession>A0A7G8TG29</accession>
<evidence type="ECO:0000256" key="1">
    <source>
        <dbReference type="ARBA" id="ARBA00022603"/>
    </source>
</evidence>
<protein>
    <submittedName>
        <fullName evidence="4">DNA cytosine methyltransferase</fullName>
    </submittedName>
</protein>
<dbReference type="Proteomes" id="UP000515909">
    <property type="component" value="Chromosome"/>
</dbReference>
<dbReference type="InterPro" id="IPR029063">
    <property type="entry name" value="SAM-dependent_MTases_sf"/>
</dbReference>
<keyword evidence="1 4" id="KW-0489">Methyltransferase</keyword>
<sequence>MKTKQNERLQAFDDYLFERARAAGVSDAQLYRQAGNAVTVNIVYEIGLHLPGGGL</sequence>
<dbReference type="GO" id="GO:0032259">
    <property type="term" value="P:methylation"/>
    <property type="evidence" value="ECO:0007669"/>
    <property type="project" value="UniProtKB-KW"/>
</dbReference>
<dbReference type="SUPFAM" id="SSF53335">
    <property type="entry name" value="S-adenosyl-L-methionine-dependent methyltransferases"/>
    <property type="match status" value="1"/>
</dbReference>
<evidence type="ECO:0000313" key="4">
    <source>
        <dbReference type="EMBL" id="QNK42570.1"/>
    </source>
</evidence>
<dbReference type="KEGG" id="cfem:HCR03_08480"/>
<dbReference type="EMBL" id="CP060286">
    <property type="protein sequence ID" value="QNK42570.1"/>
    <property type="molecule type" value="Genomic_DNA"/>
</dbReference>
<dbReference type="Gene3D" id="3.90.120.10">
    <property type="entry name" value="DNA Methylase, subunit A, domain 2"/>
    <property type="match status" value="1"/>
</dbReference>
<keyword evidence="3" id="KW-0680">Restriction system</keyword>
<dbReference type="GO" id="GO:0008168">
    <property type="term" value="F:methyltransferase activity"/>
    <property type="evidence" value="ECO:0007669"/>
    <property type="project" value="UniProtKB-KW"/>
</dbReference>
<dbReference type="Pfam" id="PF00145">
    <property type="entry name" value="DNA_methylase"/>
    <property type="match status" value="1"/>
</dbReference>
<organism evidence="4 5">
    <name type="scientific">Caproicibacter fermentans</name>
    <dbReference type="NCBI Taxonomy" id="2576756"/>
    <lineage>
        <taxon>Bacteria</taxon>
        <taxon>Bacillati</taxon>
        <taxon>Bacillota</taxon>
        <taxon>Clostridia</taxon>
        <taxon>Eubacteriales</taxon>
        <taxon>Acutalibacteraceae</taxon>
        <taxon>Caproicibacter</taxon>
    </lineage>
</organism>
<evidence type="ECO:0000313" key="5">
    <source>
        <dbReference type="Proteomes" id="UP000515909"/>
    </source>
</evidence>
<evidence type="ECO:0000256" key="2">
    <source>
        <dbReference type="ARBA" id="ARBA00022679"/>
    </source>
</evidence>
<proteinExistence type="predicted"/>
<dbReference type="AlphaFoldDB" id="A0A7G8TG29"/>
<dbReference type="InterPro" id="IPR001525">
    <property type="entry name" value="C5_MeTfrase"/>
</dbReference>
<evidence type="ECO:0000256" key="3">
    <source>
        <dbReference type="ARBA" id="ARBA00022747"/>
    </source>
</evidence>
<dbReference type="RefSeq" id="WP_187038068.1">
    <property type="nucleotide sequence ID" value="NZ_CP060286.1"/>
</dbReference>
<gene>
    <name evidence="4" type="ORF">HCR03_08480</name>
</gene>
<dbReference type="GO" id="GO:0009307">
    <property type="term" value="P:DNA restriction-modification system"/>
    <property type="evidence" value="ECO:0007669"/>
    <property type="project" value="UniProtKB-KW"/>
</dbReference>
<keyword evidence="2 4" id="KW-0808">Transferase</keyword>